<dbReference type="Proteomes" id="UP000595140">
    <property type="component" value="Unassembled WGS sequence"/>
</dbReference>
<evidence type="ECO:0000313" key="4">
    <source>
        <dbReference type="EMBL" id="VFQ92684.1"/>
    </source>
</evidence>
<dbReference type="SMART" id="SM00499">
    <property type="entry name" value="AAI"/>
    <property type="match status" value="1"/>
</dbReference>
<dbReference type="InterPro" id="IPR016140">
    <property type="entry name" value="Bifunc_inhib/LTP/seed_store"/>
</dbReference>
<accession>A0A484MXZ4</accession>
<protein>
    <recommendedName>
        <fullName evidence="3">Bifunctional inhibitor/plant lipid transfer protein/seed storage helical domain-containing protein</fullName>
    </recommendedName>
</protein>
<sequence>MFLFNFMAFLEVVQNFSEPPPYSPKPPTVNPPQPYIPKPPTVNPPPPAVTPPYASPNPPPPVIITPPPTPPVVKPPLPPVVTPPYTLPNPPVQEPPCPPPAKQPTCPIDALKLGACVDLLGGLVHIGVGQGGAKDTCCPALNGLAGVDAGICLCTTIRAKLLNINIILPIALQVLVNDCGKIPPEGFQCPTS</sequence>
<dbReference type="InterPro" id="IPR027923">
    <property type="entry name" value="Hydrophob_seed_dom"/>
</dbReference>
<evidence type="ECO:0000313" key="5">
    <source>
        <dbReference type="Proteomes" id="UP000595140"/>
    </source>
</evidence>
<organism evidence="4 5">
    <name type="scientific">Cuscuta campestris</name>
    <dbReference type="NCBI Taxonomy" id="132261"/>
    <lineage>
        <taxon>Eukaryota</taxon>
        <taxon>Viridiplantae</taxon>
        <taxon>Streptophyta</taxon>
        <taxon>Embryophyta</taxon>
        <taxon>Tracheophyta</taxon>
        <taxon>Spermatophyta</taxon>
        <taxon>Magnoliopsida</taxon>
        <taxon>eudicotyledons</taxon>
        <taxon>Gunneridae</taxon>
        <taxon>Pentapetalae</taxon>
        <taxon>asterids</taxon>
        <taxon>lamiids</taxon>
        <taxon>Solanales</taxon>
        <taxon>Convolvulaceae</taxon>
        <taxon>Cuscuteae</taxon>
        <taxon>Cuscuta</taxon>
        <taxon>Cuscuta subgen. Grammica</taxon>
        <taxon>Cuscuta sect. Cleistogrammica</taxon>
    </lineage>
</organism>
<gene>
    <name evidence="4" type="ORF">CCAM_LOCUS34460</name>
</gene>
<dbReference type="SUPFAM" id="SSF47699">
    <property type="entry name" value="Bifunctional inhibitor/lipid-transfer protein/seed storage 2S albumin"/>
    <property type="match status" value="1"/>
</dbReference>
<keyword evidence="2" id="KW-0732">Signal</keyword>
<feature type="signal peptide" evidence="2">
    <location>
        <begin position="1"/>
        <end position="15"/>
    </location>
</feature>
<dbReference type="PRINTS" id="PR01217">
    <property type="entry name" value="PRICHEXTENSN"/>
</dbReference>
<name>A0A484MXZ4_9ASTE</name>
<keyword evidence="5" id="KW-1185">Reference proteome</keyword>
<reference evidence="4 5" key="1">
    <citation type="submission" date="2018-04" db="EMBL/GenBank/DDBJ databases">
        <authorList>
            <person name="Vogel A."/>
        </authorList>
    </citation>
    <scope>NUCLEOTIDE SEQUENCE [LARGE SCALE GENOMIC DNA]</scope>
</reference>
<dbReference type="Gene3D" id="1.10.110.10">
    <property type="entry name" value="Plant lipid-transfer and hydrophobic proteins"/>
    <property type="match status" value="1"/>
</dbReference>
<dbReference type="Pfam" id="PF14547">
    <property type="entry name" value="Hydrophob_seed"/>
    <property type="match status" value="1"/>
</dbReference>
<evidence type="ECO:0000256" key="1">
    <source>
        <dbReference type="SAM" id="MobiDB-lite"/>
    </source>
</evidence>
<feature type="chain" id="PRO_5019740230" description="Bifunctional inhibitor/plant lipid transfer protein/seed storage helical domain-containing protein" evidence="2">
    <location>
        <begin position="16"/>
        <end position="192"/>
    </location>
</feature>
<dbReference type="EMBL" id="OOIL02004591">
    <property type="protein sequence ID" value="VFQ92684.1"/>
    <property type="molecule type" value="Genomic_DNA"/>
</dbReference>
<dbReference type="CDD" id="cd01958">
    <property type="entry name" value="HPS_like"/>
    <property type="match status" value="1"/>
</dbReference>
<dbReference type="InterPro" id="IPR036312">
    <property type="entry name" value="Bifun_inhib/LTP/seed_sf"/>
</dbReference>
<evidence type="ECO:0000259" key="3">
    <source>
        <dbReference type="SMART" id="SM00499"/>
    </source>
</evidence>
<dbReference type="InterPro" id="IPR051636">
    <property type="entry name" value="Plant_LTP/defense-related"/>
</dbReference>
<feature type="region of interest" description="Disordered" evidence="1">
    <location>
        <begin position="20"/>
        <end position="62"/>
    </location>
</feature>
<dbReference type="PANTHER" id="PTHR31731">
    <property type="match status" value="1"/>
</dbReference>
<dbReference type="AlphaFoldDB" id="A0A484MXZ4"/>
<feature type="domain" description="Bifunctional inhibitor/plant lipid transfer protein/seed storage helical" evidence="3">
    <location>
        <begin position="106"/>
        <end position="189"/>
    </location>
</feature>
<proteinExistence type="predicted"/>
<evidence type="ECO:0000256" key="2">
    <source>
        <dbReference type="SAM" id="SignalP"/>
    </source>
</evidence>